<dbReference type="EMBL" id="JAQFWQ010000013">
    <property type="protein sequence ID" value="MDA2810372.1"/>
    <property type="molecule type" value="Genomic_DNA"/>
</dbReference>
<keyword evidence="2" id="KW-1185">Reference proteome</keyword>
<accession>A0ABT4U1X5</accession>
<comment type="caution">
    <text evidence="1">The sequence shown here is derived from an EMBL/GenBank/DDBJ whole genome shotgun (WGS) entry which is preliminary data.</text>
</comment>
<dbReference type="Proteomes" id="UP001527866">
    <property type="component" value="Unassembled WGS sequence"/>
</dbReference>
<dbReference type="RefSeq" id="WP_270684465.1">
    <property type="nucleotide sequence ID" value="NZ_JAQFWQ010000013.1"/>
</dbReference>
<protein>
    <submittedName>
        <fullName evidence="1">Uncharacterized protein</fullName>
    </submittedName>
</protein>
<proteinExistence type="predicted"/>
<organism evidence="1 2">
    <name type="scientific">Nocardiopsis endophytica</name>
    <dbReference type="NCBI Taxonomy" id="3018445"/>
    <lineage>
        <taxon>Bacteria</taxon>
        <taxon>Bacillati</taxon>
        <taxon>Actinomycetota</taxon>
        <taxon>Actinomycetes</taxon>
        <taxon>Streptosporangiales</taxon>
        <taxon>Nocardiopsidaceae</taxon>
        <taxon>Nocardiopsis</taxon>
    </lineage>
</organism>
<reference evidence="1 2" key="1">
    <citation type="submission" date="2023-01" db="EMBL/GenBank/DDBJ databases">
        <title>Draft genome sequence of Nocardiopsis sp. RSe5-2 isolated from halophytes.</title>
        <authorList>
            <person name="Duangmal K."/>
            <person name="Chantavorakit T."/>
        </authorList>
    </citation>
    <scope>NUCLEOTIDE SEQUENCE [LARGE SCALE GENOMIC DNA]</scope>
    <source>
        <strain evidence="1 2">RSe5-2</strain>
    </source>
</reference>
<gene>
    <name evidence="1" type="ORF">O4J56_06945</name>
</gene>
<evidence type="ECO:0000313" key="2">
    <source>
        <dbReference type="Proteomes" id="UP001527866"/>
    </source>
</evidence>
<name>A0ABT4U1X5_9ACTN</name>
<sequence length="61" mass="6908">MEHSAPRRLRLVKIRPSGAQEDVDRVVGLSRSLLPADEPSKPYPNRRDPATVRVYLEVSPE</sequence>
<evidence type="ECO:0000313" key="1">
    <source>
        <dbReference type="EMBL" id="MDA2810372.1"/>
    </source>
</evidence>